<comment type="caution">
    <text evidence="3">The sequence shown here is derived from an EMBL/GenBank/DDBJ whole genome shotgun (WGS) entry which is preliminary data.</text>
</comment>
<dbReference type="PANTHER" id="PTHR33018:SF34">
    <property type="entry name" value="OS02G0472350 PROTEIN"/>
    <property type="match status" value="1"/>
</dbReference>
<name>A0A9D4VUD7_PEA</name>
<dbReference type="AlphaFoldDB" id="A0A9D4VUD7"/>
<feature type="domain" description="DUF8039" evidence="2">
    <location>
        <begin position="108"/>
        <end position="184"/>
    </location>
</feature>
<dbReference type="EMBL" id="JAMSHJ010000007">
    <property type="protein sequence ID" value="KAI5390330.1"/>
    <property type="molecule type" value="Genomic_DNA"/>
</dbReference>
<sequence length="347" mass="39603">MTEAIGQPEHPGRVRGVGRGLGIQDNFGPHPRDVGSTSLVFNSPQIEAIKLELTKEIREQVMWDISSMPTFSQQHPNFPVGSPNTTKRASKNGRCSTMPHIQEDEEDIPEECELYVDKKHHVVAYGNVYKLGPTIHNQLLDNDMARLVVTKVLDSNAQVPMPTYEVTKVGEALNNFIQWPKRLLCLVTNKDVKGNKEDVLPSKRSEPKHRGAAKLMLKIMSRKDALKFKLEGDTFVYLPIKDLMELCMKTQDLRISILRIWMVAINGYNRSKGSRKQRKPTWNISLKCQRQSFNYEYGYYVMIHMLNIVSAGIVNSWNEIFGDSTPFHEDDVTNVQERCANFILESI</sequence>
<protein>
    <recommendedName>
        <fullName evidence="2">DUF8039 domain-containing protein</fullName>
    </recommendedName>
</protein>
<evidence type="ECO:0000256" key="1">
    <source>
        <dbReference type="SAM" id="MobiDB-lite"/>
    </source>
</evidence>
<feature type="compositionally biased region" description="Polar residues" evidence="1">
    <location>
        <begin position="73"/>
        <end position="87"/>
    </location>
</feature>
<evidence type="ECO:0000313" key="3">
    <source>
        <dbReference type="EMBL" id="KAI5390330.1"/>
    </source>
</evidence>
<accession>A0A9D4VUD7</accession>
<keyword evidence="4" id="KW-1185">Reference proteome</keyword>
<organism evidence="3 4">
    <name type="scientific">Pisum sativum</name>
    <name type="common">Garden pea</name>
    <name type="synonym">Lathyrus oleraceus</name>
    <dbReference type="NCBI Taxonomy" id="3888"/>
    <lineage>
        <taxon>Eukaryota</taxon>
        <taxon>Viridiplantae</taxon>
        <taxon>Streptophyta</taxon>
        <taxon>Embryophyta</taxon>
        <taxon>Tracheophyta</taxon>
        <taxon>Spermatophyta</taxon>
        <taxon>Magnoliopsida</taxon>
        <taxon>eudicotyledons</taxon>
        <taxon>Gunneridae</taxon>
        <taxon>Pentapetalae</taxon>
        <taxon>rosids</taxon>
        <taxon>fabids</taxon>
        <taxon>Fabales</taxon>
        <taxon>Fabaceae</taxon>
        <taxon>Papilionoideae</taxon>
        <taxon>50 kb inversion clade</taxon>
        <taxon>NPAAA clade</taxon>
        <taxon>Hologalegina</taxon>
        <taxon>IRL clade</taxon>
        <taxon>Fabeae</taxon>
        <taxon>Lathyrus</taxon>
    </lineage>
</organism>
<gene>
    <name evidence="3" type="ORF">KIW84_075586</name>
</gene>
<evidence type="ECO:0000259" key="2">
    <source>
        <dbReference type="Pfam" id="PF26133"/>
    </source>
</evidence>
<dbReference type="Pfam" id="PF26133">
    <property type="entry name" value="DUF8039"/>
    <property type="match status" value="1"/>
</dbReference>
<dbReference type="PANTHER" id="PTHR33018">
    <property type="entry name" value="OS10G0338966 PROTEIN-RELATED"/>
    <property type="match status" value="1"/>
</dbReference>
<reference evidence="3 4" key="1">
    <citation type="journal article" date="2022" name="Nat. Genet.">
        <title>Improved pea reference genome and pan-genome highlight genomic features and evolutionary characteristics.</title>
        <authorList>
            <person name="Yang T."/>
            <person name="Liu R."/>
            <person name="Luo Y."/>
            <person name="Hu S."/>
            <person name="Wang D."/>
            <person name="Wang C."/>
            <person name="Pandey M.K."/>
            <person name="Ge S."/>
            <person name="Xu Q."/>
            <person name="Li N."/>
            <person name="Li G."/>
            <person name="Huang Y."/>
            <person name="Saxena R.K."/>
            <person name="Ji Y."/>
            <person name="Li M."/>
            <person name="Yan X."/>
            <person name="He Y."/>
            <person name="Liu Y."/>
            <person name="Wang X."/>
            <person name="Xiang C."/>
            <person name="Varshney R.K."/>
            <person name="Ding H."/>
            <person name="Gao S."/>
            <person name="Zong X."/>
        </authorList>
    </citation>
    <scope>NUCLEOTIDE SEQUENCE [LARGE SCALE GENOMIC DNA]</scope>
    <source>
        <strain evidence="3 4">cv. Zhongwan 6</strain>
    </source>
</reference>
<dbReference type="Gramene" id="Psat07G0558600-T1">
    <property type="protein sequence ID" value="KAI5390330.1"/>
    <property type="gene ID" value="KIW84_075586"/>
</dbReference>
<evidence type="ECO:0000313" key="4">
    <source>
        <dbReference type="Proteomes" id="UP001058974"/>
    </source>
</evidence>
<dbReference type="Proteomes" id="UP001058974">
    <property type="component" value="Chromosome 7"/>
</dbReference>
<feature type="region of interest" description="Disordered" evidence="1">
    <location>
        <begin position="73"/>
        <end position="103"/>
    </location>
</feature>
<proteinExistence type="predicted"/>
<dbReference type="InterPro" id="IPR058352">
    <property type="entry name" value="DUF8039"/>
</dbReference>